<dbReference type="KEGG" id="eaj:Q3M24_17305"/>
<organism evidence="18">
    <name type="scientific">Candidatus Electrothrix aestuarii</name>
    <dbReference type="NCBI Taxonomy" id="3062594"/>
    <lineage>
        <taxon>Bacteria</taxon>
        <taxon>Pseudomonadati</taxon>
        <taxon>Thermodesulfobacteriota</taxon>
        <taxon>Desulfobulbia</taxon>
        <taxon>Desulfobulbales</taxon>
        <taxon>Desulfobulbaceae</taxon>
        <taxon>Candidatus Electrothrix</taxon>
    </lineage>
</organism>
<dbReference type="EMBL" id="CP159373">
    <property type="protein sequence ID" value="XCN72050.1"/>
    <property type="molecule type" value="Genomic_DNA"/>
</dbReference>
<dbReference type="Pfam" id="PF01058">
    <property type="entry name" value="Oxidored_q6"/>
    <property type="match status" value="1"/>
</dbReference>
<proteinExistence type="inferred from homology"/>
<evidence type="ECO:0000313" key="18">
    <source>
        <dbReference type="EMBL" id="XCN72050.1"/>
    </source>
</evidence>
<dbReference type="NCBIfam" id="NF005012">
    <property type="entry name" value="PRK06411.1"/>
    <property type="match status" value="1"/>
</dbReference>
<evidence type="ECO:0000256" key="8">
    <source>
        <dbReference type="ARBA" id="ARBA00022967"/>
    </source>
</evidence>
<comment type="subunit">
    <text evidence="12">NDH-1 is composed of 14 different subunits. Subunits NuoB, C, D, E, F, and G constitute the peripheral sector of the complex.</text>
</comment>
<comment type="cofactor">
    <cofactor evidence="12">
        <name>[4Fe-4S] cluster</name>
        <dbReference type="ChEBI" id="CHEBI:49883"/>
    </cofactor>
    <text evidence="12">Binds 1 [4Fe-4S] cluster.</text>
</comment>
<comment type="similarity">
    <text evidence="2">In the N-terminal section; belongs to the complex I 20 kDa subunit family.</text>
</comment>
<dbReference type="Pfam" id="PF00329">
    <property type="entry name" value="Complex1_30kDa"/>
    <property type="match status" value="1"/>
</dbReference>
<dbReference type="PROSITE" id="PS00542">
    <property type="entry name" value="COMPLEX1_30K"/>
    <property type="match status" value="1"/>
</dbReference>
<dbReference type="GO" id="GO:0015990">
    <property type="term" value="P:electron transport coupled proton transport"/>
    <property type="evidence" value="ECO:0007669"/>
    <property type="project" value="TreeGrafter"/>
</dbReference>
<evidence type="ECO:0000256" key="2">
    <source>
        <dbReference type="ARBA" id="ARBA00006408"/>
    </source>
</evidence>
<dbReference type="SUPFAM" id="SSF143243">
    <property type="entry name" value="Nqo5-like"/>
    <property type="match status" value="1"/>
</dbReference>
<evidence type="ECO:0000256" key="1">
    <source>
        <dbReference type="ARBA" id="ARBA00004515"/>
    </source>
</evidence>
<dbReference type="GO" id="GO:0051539">
    <property type="term" value="F:4 iron, 4 sulfur cluster binding"/>
    <property type="evidence" value="ECO:0007669"/>
    <property type="project" value="UniProtKB-KW"/>
</dbReference>
<keyword evidence="6 12" id="KW-0813">Transport</keyword>
<keyword evidence="12" id="KW-0408">Iron</keyword>
<dbReference type="GO" id="GO:0008137">
    <property type="term" value="F:NADH dehydrogenase (ubiquinone) activity"/>
    <property type="evidence" value="ECO:0007669"/>
    <property type="project" value="InterPro"/>
</dbReference>
<evidence type="ECO:0000256" key="9">
    <source>
        <dbReference type="ARBA" id="ARBA00023027"/>
    </source>
</evidence>
<evidence type="ECO:0000256" key="6">
    <source>
        <dbReference type="ARBA" id="ARBA00022448"/>
    </source>
</evidence>
<keyword evidence="12" id="KW-0479">Metal-binding</keyword>
<comment type="similarity">
    <text evidence="5">In the C-terminal section; belongs to the complex I 49 kDa subunit family.</text>
</comment>
<feature type="region of interest" description="Disordered" evidence="15">
    <location>
        <begin position="215"/>
        <end position="247"/>
    </location>
</feature>
<evidence type="ECO:0000256" key="11">
    <source>
        <dbReference type="ARBA" id="ARBA00047712"/>
    </source>
</evidence>
<dbReference type="FunFam" id="3.40.50.12280:FF:000002">
    <property type="entry name" value="NADH-quinone oxidoreductase subunit B"/>
    <property type="match status" value="1"/>
</dbReference>
<keyword evidence="12" id="KW-0004">4Fe-4S</keyword>
<keyword evidence="12" id="KW-1003">Cell membrane</keyword>
<dbReference type="GO" id="GO:0050136">
    <property type="term" value="F:NADH dehydrogenase (quinone) (non-electrogenic) activity"/>
    <property type="evidence" value="ECO:0007669"/>
    <property type="project" value="UniProtKB-UniRule"/>
</dbReference>
<dbReference type="GO" id="GO:0009060">
    <property type="term" value="P:aerobic respiration"/>
    <property type="evidence" value="ECO:0007669"/>
    <property type="project" value="TreeGrafter"/>
</dbReference>
<keyword evidence="9 12" id="KW-0520">NAD</keyword>
<dbReference type="NCBIfam" id="TIGR01957">
    <property type="entry name" value="nuoB_fam"/>
    <property type="match status" value="1"/>
</dbReference>
<dbReference type="EC" id="7.1.1.-" evidence="12"/>
<evidence type="ECO:0000259" key="17">
    <source>
        <dbReference type="Pfam" id="PF01058"/>
    </source>
</evidence>
<comment type="function">
    <text evidence="12">NDH-1 shuttles electrons from NADH, via FMN and iron-sulfur (Fe-S) centers, to quinones in the respiratory chain. The immediate electron acceptor for the enzyme in this species is believed to be ubiquinone. Couples the redox reaction to proton translocation (for every two electrons transferred, four hydrogen ions are translocated across the cytoplasmic membrane), and thus conserves the redox energy in a proton gradient.</text>
</comment>
<evidence type="ECO:0000256" key="12">
    <source>
        <dbReference type="HAMAP-Rule" id="MF_01356"/>
    </source>
</evidence>
<keyword evidence="12" id="KW-0830">Ubiquinone</keyword>
<dbReference type="InterPro" id="IPR006137">
    <property type="entry name" value="NADH_UbQ_OxRdtase-like_20kDa"/>
</dbReference>
<feature type="domain" description="NADH:ubiquinone oxidoreductase-like 20kDa subunit" evidence="17">
    <location>
        <begin position="54"/>
        <end position="165"/>
    </location>
</feature>
<comment type="subcellular location">
    <subcellularLocation>
        <location evidence="1">Cell inner membrane</location>
        <topology evidence="1">Peripheral membrane protein</topology>
        <orientation evidence="1">Cytoplasmic side</orientation>
    </subcellularLocation>
    <subcellularLocation>
        <location evidence="12">Cell membrane</location>
        <topology evidence="12">Peripheral membrane protein</topology>
        <orientation evidence="12">Cytoplasmic side</orientation>
    </subcellularLocation>
</comment>
<comment type="similarity">
    <text evidence="3">In the central section; belongs to the complex I 30 kDa subunit family.</text>
</comment>
<dbReference type="GO" id="GO:0048038">
    <property type="term" value="F:quinone binding"/>
    <property type="evidence" value="ECO:0007669"/>
    <property type="project" value="UniProtKB-KW"/>
</dbReference>
<dbReference type="GO" id="GO:0005506">
    <property type="term" value="F:iron ion binding"/>
    <property type="evidence" value="ECO:0007669"/>
    <property type="project" value="UniProtKB-UniRule"/>
</dbReference>
<keyword evidence="12" id="KW-0472">Membrane</keyword>
<dbReference type="Gene3D" id="3.40.50.12280">
    <property type="match status" value="1"/>
</dbReference>
<dbReference type="InterPro" id="IPR020396">
    <property type="entry name" value="NADH_UbQ_OxRdtase_CS"/>
</dbReference>
<dbReference type="PANTHER" id="PTHR11995:SF14">
    <property type="entry name" value="NADH DEHYDROGENASE [UBIQUINONE] IRON-SULFUR PROTEIN 7, MITOCHONDRIAL"/>
    <property type="match status" value="1"/>
</dbReference>
<gene>
    <name evidence="12 18" type="primary">nuoB</name>
    <name evidence="18" type="ORF">Q3M24_17305</name>
</gene>
<evidence type="ECO:0000256" key="4">
    <source>
        <dbReference type="ARBA" id="ARBA00009173"/>
    </source>
</evidence>
<accession>A0AAU8LRV9</accession>
<evidence type="ECO:0000256" key="10">
    <source>
        <dbReference type="ARBA" id="ARBA00025957"/>
    </source>
</evidence>
<dbReference type="InterPro" id="IPR006138">
    <property type="entry name" value="NADH_UQ_OxRdtase_20Kd_su"/>
</dbReference>
<reference evidence="18" key="2">
    <citation type="submission" date="2024-06" db="EMBL/GenBank/DDBJ databases">
        <authorList>
            <person name="Plum-Jensen L.E."/>
            <person name="Schramm A."/>
            <person name="Marshall I.P.G."/>
        </authorList>
    </citation>
    <scope>NUCLEOTIDE SEQUENCE</scope>
    <source>
        <strain evidence="18">Rat1</strain>
    </source>
</reference>
<comment type="similarity">
    <text evidence="13">Belongs to the complex I 30 kDa subunit family.</text>
</comment>
<evidence type="ECO:0000256" key="13">
    <source>
        <dbReference type="RuleBase" id="RU003456"/>
    </source>
</evidence>
<dbReference type="Gene3D" id="3.30.460.80">
    <property type="entry name" value="NADH:ubiquinone oxidoreductase, 30kDa subunit"/>
    <property type="match status" value="1"/>
</dbReference>
<evidence type="ECO:0000256" key="7">
    <source>
        <dbReference type="ARBA" id="ARBA00022719"/>
    </source>
</evidence>
<dbReference type="AlphaFoldDB" id="A0AAU8LRV9"/>
<feature type="domain" description="NADH:ubiquinone oxidoreductase 30kDa subunit" evidence="16">
    <location>
        <begin position="291"/>
        <end position="408"/>
    </location>
</feature>
<feature type="binding site" evidence="12">
    <location>
        <position position="55"/>
    </location>
    <ligand>
        <name>[4Fe-4S] cluster</name>
        <dbReference type="ChEBI" id="CHEBI:49883"/>
    </ligand>
</feature>
<reference evidence="18" key="1">
    <citation type="journal article" date="2024" name="Syst. Appl. Microbiol.">
        <title>First single-strain enrichments of Electrothrix cable bacteria, description of E. aestuarii sp. nov. and E. rattekaaiensis sp. nov., and proposal of a cable bacteria taxonomy following the rules of the SeqCode.</title>
        <authorList>
            <person name="Plum-Jensen L.E."/>
            <person name="Schramm A."/>
            <person name="Marshall I.P.G."/>
        </authorList>
    </citation>
    <scope>NUCLEOTIDE SEQUENCE</scope>
    <source>
        <strain evidence="18">Rat1</strain>
    </source>
</reference>
<comment type="subunit">
    <text evidence="10">NDH-1 is composed of about 13 different subunits. Subunits NuoBCD, E, F, and G constitute the peripheral sector of the complex.</text>
</comment>
<keyword evidence="12" id="KW-0411">Iron-sulfur</keyword>
<dbReference type="GO" id="GO:0005886">
    <property type="term" value="C:plasma membrane"/>
    <property type="evidence" value="ECO:0007669"/>
    <property type="project" value="UniProtKB-SubCell"/>
</dbReference>
<evidence type="ECO:0000256" key="3">
    <source>
        <dbReference type="ARBA" id="ARBA00008265"/>
    </source>
</evidence>
<dbReference type="InterPro" id="IPR001268">
    <property type="entry name" value="NADH_UbQ_OxRdtase_30kDa_su"/>
</dbReference>
<dbReference type="HAMAP" id="MF_01356">
    <property type="entry name" value="NDH1_NuoB"/>
    <property type="match status" value="1"/>
</dbReference>
<feature type="binding site" evidence="12">
    <location>
        <position position="54"/>
    </location>
    <ligand>
        <name>[4Fe-4S] cluster</name>
        <dbReference type="ChEBI" id="CHEBI:49883"/>
    </ligand>
</feature>
<keyword evidence="18" id="KW-0560">Oxidoreductase</keyword>
<keyword evidence="8 12" id="KW-1278">Translocase</keyword>
<dbReference type="SUPFAM" id="SSF56770">
    <property type="entry name" value="HydA/Nqo6-like"/>
    <property type="match status" value="1"/>
</dbReference>
<feature type="binding site" evidence="12">
    <location>
        <position position="151"/>
    </location>
    <ligand>
        <name>[4Fe-4S] cluster</name>
        <dbReference type="ChEBI" id="CHEBI:49883"/>
    </ligand>
</feature>
<keyword evidence="7 12" id="KW-0874">Quinone</keyword>
<protein>
    <recommendedName>
        <fullName evidence="12">NADH-quinone oxidoreductase subunit B</fullName>
        <ecNumber evidence="12">7.1.1.-</ecNumber>
    </recommendedName>
    <alternativeName>
        <fullName evidence="12">NADH dehydrogenase I subunit B</fullName>
    </alternativeName>
    <alternativeName>
        <fullName evidence="12">NDH-1 subunit B</fullName>
    </alternativeName>
</protein>
<dbReference type="GO" id="GO:0045271">
    <property type="term" value="C:respiratory chain complex I"/>
    <property type="evidence" value="ECO:0007669"/>
    <property type="project" value="TreeGrafter"/>
</dbReference>
<dbReference type="PANTHER" id="PTHR11995">
    <property type="entry name" value="NADH DEHYDROGENASE"/>
    <property type="match status" value="1"/>
</dbReference>
<dbReference type="InterPro" id="IPR037232">
    <property type="entry name" value="NADH_quin_OxRdtase_su_C/D-like"/>
</dbReference>
<comment type="similarity">
    <text evidence="4 12">Belongs to the complex I 20 kDa subunit family.</text>
</comment>
<evidence type="ECO:0000256" key="15">
    <source>
        <dbReference type="SAM" id="MobiDB-lite"/>
    </source>
</evidence>
<dbReference type="PROSITE" id="PS01150">
    <property type="entry name" value="COMPLEX1_20K"/>
    <property type="match status" value="1"/>
</dbReference>
<feature type="binding site" evidence="12">
    <location>
        <position position="120"/>
    </location>
    <ligand>
        <name>[4Fe-4S] cluster</name>
        <dbReference type="ChEBI" id="CHEBI:49883"/>
    </ligand>
</feature>
<name>A0AAU8LRV9_9BACT</name>
<sequence length="418" mass="47266">MGVKIDNKSSALAHDAGKIVEMLPGGMSLARSVEMLVAWGRANSLWPLLYGTSCCAIEMMSTGAARHDWARFGVEVARASARQADMIILAGTVVEKMAENLITLYEQMPAPKYVIAMGSCSISGGPFYYDSYSVVKGADRLIPVDVYIPGCPPRPEALFYGIMQLQEKIKKEGRNIPWSLNDLVKGPFLDTFTEDKKEWDALEAKKDQEMAAAREQFKIDNPDYKPPKPVRPKKEKFPSPAPRAQAPQGVSNWTMLQTLQGKFPAITVQDHPKATPKQVAELGTGYTLDMVVPKEQYREVMEYLKENEELSLEMFIQLTCVDWKEYFDVVVHLLSVKGGHKLFLRCRVEKDEAGGGEIDTISDLYAGADWHEREVYDMYGVRFTNHPDMRRIYLKNDFPGHPLRKDFEDPTRVVKRPY</sequence>
<evidence type="ECO:0000256" key="14">
    <source>
        <dbReference type="RuleBase" id="RU003582"/>
    </source>
</evidence>
<comment type="catalytic activity">
    <reaction evidence="11 12 14">
        <text>a quinone + NADH + 5 H(+)(in) = a quinol + NAD(+) + 4 H(+)(out)</text>
        <dbReference type="Rhea" id="RHEA:57888"/>
        <dbReference type="ChEBI" id="CHEBI:15378"/>
        <dbReference type="ChEBI" id="CHEBI:24646"/>
        <dbReference type="ChEBI" id="CHEBI:57540"/>
        <dbReference type="ChEBI" id="CHEBI:57945"/>
        <dbReference type="ChEBI" id="CHEBI:132124"/>
    </reaction>
</comment>
<evidence type="ECO:0000256" key="5">
    <source>
        <dbReference type="ARBA" id="ARBA00010019"/>
    </source>
</evidence>
<feature type="compositionally biased region" description="Basic and acidic residues" evidence="15">
    <location>
        <begin position="215"/>
        <end position="226"/>
    </location>
</feature>
<evidence type="ECO:0000259" key="16">
    <source>
        <dbReference type="Pfam" id="PF00329"/>
    </source>
</evidence>